<dbReference type="InterPro" id="IPR005302">
    <property type="entry name" value="MoCF_Sase_C"/>
</dbReference>
<dbReference type="SUPFAM" id="SSF50800">
    <property type="entry name" value="PK beta-barrel domain-like"/>
    <property type="match status" value="1"/>
</dbReference>
<dbReference type="InterPro" id="IPR011037">
    <property type="entry name" value="Pyrv_Knase-like_insert_dom_sf"/>
</dbReference>
<feature type="domain" description="MOSC" evidence="2">
    <location>
        <begin position="115"/>
        <end position="263"/>
    </location>
</feature>
<keyword evidence="5" id="KW-1185">Reference proteome</keyword>
<dbReference type="OrthoDB" id="581532at2"/>
<dbReference type="Proteomes" id="UP000017700">
    <property type="component" value="Chromosome"/>
</dbReference>
<dbReference type="STRING" id="104623.Ser39006_03066"/>
<evidence type="ECO:0000259" key="1">
    <source>
        <dbReference type="PROSITE" id="PS51085"/>
    </source>
</evidence>
<gene>
    <name evidence="3" type="ORF">CWC46_12015</name>
    <name evidence="4" type="ORF">Ser39006_012020</name>
</gene>
<dbReference type="Pfam" id="PF03473">
    <property type="entry name" value="MOSC"/>
    <property type="match status" value="1"/>
</dbReference>
<dbReference type="SUPFAM" id="SSF141673">
    <property type="entry name" value="MOSC N-terminal domain-like"/>
    <property type="match status" value="1"/>
</dbReference>
<dbReference type="InterPro" id="IPR036010">
    <property type="entry name" value="2Fe-2S_ferredoxin-like_sf"/>
</dbReference>
<organism evidence="4 5">
    <name type="scientific">Serratia sp. (strain ATCC 39006)</name>
    <name type="common">Prodigiosinella confusarubida</name>
    <dbReference type="NCBI Taxonomy" id="104623"/>
    <lineage>
        <taxon>Bacteria</taxon>
        <taxon>Pseudomonadati</taxon>
        <taxon>Pseudomonadota</taxon>
        <taxon>Gammaproteobacteria</taxon>
        <taxon>Enterobacterales</taxon>
        <taxon>Pectobacteriaceae</taxon>
        <taxon>Prodigiosinella</taxon>
    </lineage>
</organism>
<evidence type="ECO:0000313" key="5">
    <source>
        <dbReference type="Proteomes" id="UP000017700"/>
    </source>
</evidence>
<dbReference type="PROSITE" id="PS51340">
    <property type="entry name" value="MOSC"/>
    <property type="match status" value="1"/>
</dbReference>
<dbReference type="EMBL" id="CP025084">
    <property type="protein sequence ID" value="AUH04789.1"/>
    <property type="molecule type" value="Genomic_DNA"/>
</dbReference>
<dbReference type="CDD" id="cd00207">
    <property type="entry name" value="fer2"/>
    <property type="match status" value="1"/>
</dbReference>
<sequence>MINLTRLFIHPVKSMRGIQLSHSMVSDSGLAYDRIFMITETDGTFITARQFPQLVLFTPALMQDGIVMAATDGQSIDIRFDDFTHAPHPTEVWGNHFQALIAPEHVNQWLSAYLQRPVQLRWLGRDLSRRVKRHPEIPLTFADGYPFLLINEASFDDLRQRCPAGIKIEQFRPNLVITGAAPFAEDSWQTLRIGDVIFDVVKPCSRCVLTTVSIERGRKHPAGEPLATLQKYRTAENGDVDFGQNLIARSHGIIRAGDEIEVLATRPPKPYGAGDIAAHLSIPQQNTQTIIIDYQGQKFQGNNQQILLDQLEQHGIRVPYSCRAGLCGCCRLTLQNGEVSALKDSAIGPDGTILSCSCIPQSNIQLGEL</sequence>
<accession>A0A2I5T7A8</accession>
<dbReference type="InterPro" id="IPR001041">
    <property type="entry name" value="2Fe-2S_ferredoxin-type"/>
</dbReference>
<name>A0A2I5T7A8_SERS3</name>
<evidence type="ECO:0000313" key="3">
    <source>
        <dbReference type="EMBL" id="AUH00469.1"/>
    </source>
</evidence>
<dbReference type="KEGG" id="sera:Ser39006_012020"/>
<dbReference type="PANTHER" id="PTHR14237:SF19">
    <property type="entry name" value="MITOCHONDRIAL AMIDOXIME REDUCING COMPONENT 1"/>
    <property type="match status" value="1"/>
</dbReference>
<evidence type="ECO:0000313" key="6">
    <source>
        <dbReference type="Proteomes" id="UP000233778"/>
    </source>
</evidence>
<dbReference type="AlphaFoldDB" id="A0A2I5T7A8"/>
<reference evidence="4" key="2">
    <citation type="submission" date="2013-09" db="EMBL/GenBank/DDBJ databases">
        <authorList>
            <person name="Wang G."/>
            <person name="Yang Y."/>
            <person name="Su Y."/>
        </authorList>
    </citation>
    <scope>NUCLEOTIDE SEQUENCE</scope>
    <source>
        <strain evidence="4">ATCC 39006</strain>
    </source>
</reference>
<dbReference type="GO" id="GO:0030170">
    <property type="term" value="F:pyridoxal phosphate binding"/>
    <property type="evidence" value="ECO:0007669"/>
    <property type="project" value="InterPro"/>
</dbReference>
<dbReference type="InterPro" id="IPR012675">
    <property type="entry name" value="Beta-grasp_dom_sf"/>
</dbReference>
<reference evidence="4 5" key="1">
    <citation type="journal article" date="2013" name="Genome Announc.">
        <title>Draft genome sequence of Serratia sp. strain ATCC 39006, a model bacterium for analysis of the biosynthesis and regulation of prodigiosin, a carbapenem, and gas vesicles.</title>
        <authorList>
            <person name="Fineran P.C."/>
            <person name="Iglesias Cans M.C."/>
            <person name="Ramsay J.P."/>
            <person name="Wilf N.M."/>
            <person name="Cossyleon D."/>
            <person name="McNeil M.B."/>
            <person name="Williamson N.R."/>
            <person name="Monson R.E."/>
            <person name="Becher S.A."/>
            <person name="Stanton J.A."/>
            <person name="Brugger K."/>
            <person name="Brown S.D."/>
            <person name="Salmond G.P."/>
        </authorList>
    </citation>
    <scope>NUCLEOTIDE SEQUENCE [LARGE SCALE GENOMIC DNA]</scope>
    <source>
        <strain evidence="4">ATCC 39006</strain>
        <strain evidence="5">ATCC 39006 / SC 11482</strain>
    </source>
</reference>
<feature type="domain" description="2Fe-2S ferredoxin-type" evidence="1">
    <location>
        <begin position="288"/>
        <end position="369"/>
    </location>
</feature>
<protein>
    <recommendedName>
        <fullName evidence="7">MOSC domain-containing protein</fullName>
    </recommendedName>
</protein>
<dbReference type="InterPro" id="IPR005303">
    <property type="entry name" value="MOCOS_middle"/>
</dbReference>
<dbReference type="Gene3D" id="3.10.20.30">
    <property type="match status" value="1"/>
</dbReference>
<proteinExistence type="predicted"/>
<evidence type="ECO:0000313" key="4">
    <source>
        <dbReference type="EMBL" id="AUH04789.1"/>
    </source>
</evidence>
<dbReference type="PROSITE" id="PS51085">
    <property type="entry name" value="2FE2S_FER_2"/>
    <property type="match status" value="1"/>
</dbReference>
<dbReference type="EMBL" id="CP025085">
    <property type="protein sequence ID" value="AUH00469.1"/>
    <property type="molecule type" value="Genomic_DNA"/>
</dbReference>
<evidence type="ECO:0008006" key="7">
    <source>
        <dbReference type="Google" id="ProtNLM"/>
    </source>
</evidence>
<evidence type="ECO:0000259" key="2">
    <source>
        <dbReference type="PROSITE" id="PS51340"/>
    </source>
</evidence>
<dbReference type="GO" id="GO:0051536">
    <property type="term" value="F:iron-sulfur cluster binding"/>
    <property type="evidence" value="ECO:0007669"/>
    <property type="project" value="InterPro"/>
</dbReference>
<dbReference type="PANTHER" id="PTHR14237">
    <property type="entry name" value="MOLYBDOPTERIN COFACTOR SULFURASE MOSC"/>
    <property type="match status" value="1"/>
</dbReference>
<dbReference type="GO" id="GO:0003824">
    <property type="term" value="F:catalytic activity"/>
    <property type="evidence" value="ECO:0007669"/>
    <property type="project" value="InterPro"/>
</dbReference>
<dbReference type="Proteomes" id="UP000233778">
    <property type="component" value="Chromosome"/>
</dbReference>
<dbReference type="SUPFAM" id="SSF54292">
    <property type="entry name" value="2Fe-2S ferredoxin-like"/>
    <property type="match status" value="1"/>
</dbReference>
<dbReference type="KEGG" id="serq:CWC46_12015"/>
<reference evidence="3 6" key="3">
    <citation type="submission" date="2017-11" db="EMBL/GenBank/DDBJ databases">
        <title>Complete genome sequence of Serratia sp. ATCC 39006 LacA.</title>
        <authorList>
            <person name="Hampton H.G."/>
            <person name="Jackson S.A."/>
            <person name="Jauregui R."/>
            <person name="Poulter G.T.M."/>
            <person name="Salmond G.P.C."/>
            <person name="Fineran P.C."/>
        </authorList>
    </citation>
    <scope>NUCLEOTIDE SEQUENCE [LARGE SCALE GENOMIC DNA]</scope>
    <source>
        <strain evidence="3 6">ATCC 39006</strain>
    </source>
</reference>
<reference evidence="4" key="4">
    <citation type="submission" date="2017-11" db="EMBL/GenBank/DDBJ databases">
        <title>Complete genome sequence of Serratia sp. ATCC 39006.</title>
        <authorList>
            <person name="Hampton H.G."/>
            <person name="Jackson S.A."/>
            <person name="Jauregui R."/>
            <person name="Poulter G.T.M."/>
            <person name="Salmond G.P.C."/>
            <person name="Fineran P.C."/>
        </authorList>
    </citation>
    <scope>NUCLEOTIDE SEQUENCE</scope>
    <source>
        <strain evidence="4">ATCC 39006</strain>
    </source>
</reference>
<dbReference type="RefSeq" id="WP_021016329.1">
    <property type="nucleotide sequence ID" value="NZ_CP025084.1"/>
</dbReference>
<dbReference type="Pfam" id="PF00111">
    <property type="entry name" value="Fer2"/>
    <property type="match status" value="1"/>
</dbReference>
<dbReference type="Pfam" id="PF03476">
    <property type="entry name" value="MOSC_N"/>
    <property type="match status" value="1"/>
</dbReference>
<dbReference type="GO" id="GO:0030151">
    <property type="term" value="F:molybdenum ion binding"/>
    <property type="evidence" value="ECO:0007669"/>
    <property type="project" value="InterPro"/>
</dbReference>